<keyword evidence="2" id="KW-1185">Reference proteome</keyword>
<accession>A0A2T3Z7V1</accession>
<evidence type="ECO:0000313" key="1">
    <source>
        <dbReference type="EMBL" id="PTB40887.1"/>
    </source>
</evidence>
<organism evidence="1 2">
    <name type="scientific">Trichoderma asperellum (strain ATCC 204424 / CBS 433.97 / NBRC 101777)</name>
    <dbReference type="NCBI Taxonomy" id="1042311"/>
    <lineage>
        <taxon>Eukaryota</taxon>
        <taxon>Fungi</taxon>
        <taxon>Dikarya</taxon>
        <taxon>Ascomycota</taxon>
        <taxon>Pezizomycotina</taxon>
        <taxon>Sordariomycetes</taxon>
        <taxon>Hypocreomycetidae</taxon>
        <taxon>Hypocreales</taxon>
        <taxon>Hypocreaceae</taxon>
        <taxon>Trichoderma</taxon>
    </lineage>
</organism>
<gene>
    <name evidence="1" type="ORF">M441DRAFT_458479</name>
</gene>
<reference evidence="1 2" key="1">
    <citation type="submission" date="2016-07" db="EMBL/GenBank/DDBJ databases">
        <title>Multiple horizontal gene transfer events from other fungi enriched the ability of initially mycotrophic Trichoderma (Ascomycota) to feed on dead plant biomass.</title>
        <authorList>
            <consortium name="DOE Joint Genome Institute"/>
            <person name="Aerts A."/>
            <person name="Atanasova L."/>
            <person name="Chenthamara K."/>
            <person name="Zhang J."/>
            <person name="Grujic M."/>
            <person name="Henrissat B."/>
            <person name="Kuo A."/>
            <person name="Salamov A."/>
            <person name="Lipzen A."/>
            <person name="Labutti K."/>
            <person name="Barry K."/>
            <person name="Miao Y."/>
            <person name="Rahimi M.J."/>
            <person name="Shen Q."/>
            <person name="Grigoriev I.V."/>
            <person name="Kubicek C.P."/>
            <person name="Druzhinina I.S."/>
        </authorList>
    </citation>
    <scope>NUCLEOTIDE SEQUENCE [LARGE SCALE GENOMIC DNA]</scope>
    <source>
        <strain evidence="1 2">CBS 433.97</strain>
    </source>
</reference>
<dbReference type="Proteomes" id="UP000240493">
    <property type="component" value="Unassembled WGS sequence"/>
</dbReference>
<protein>
    <submittedName>
        <fullName evidence="1">Uncharacterized protein</fullName>
    </submittedName>
</protein>
<name>A0A2T3Z7V1_TRIA4</name>
<evidence type="ECO:0000313" key="2">
    <source>
        <dbReference type="Proteomes" id="UP000240493"/>
    </source>
</evidence>
<dbReference type="AlphaFoldDB" id="A0A2T3Z7V1"/>
<proteinExistence type="predicted"/>
<dbReference type="EMBL" id="KZ679262">
    <property type="protein sequence ID" value="PTB40887.1"/>
    <property type="molecule type" value="Genomic_DNA"/>
</dbReference>
<sequence length="71" mass="8019">MGAPSPLLLKDDGPRLDLLGYLIDEGCYWNETQENYVALHVYIRHDVRTNHIRRLFSSSLVAVDVGSGLFT</sequence>